<feature type="compositionally biased region" description="Polar residues" evidence="1">
    <location>
        <begin position="41"/>
        <end position="56"/>
    </location>
</feature>
<dbReference type="EMBL" id="OZ034820">
    <property type="protein sequence ID" value="CAL1399749.1"/>
    <property type="molecule type" value="Genomic_DNA"/>
</dbReference>
<feature type="compositionally biased region" description="Polar residues" evidence="1">
    <location>
        <begin position="1"/>
        <end position="10"/>
    </location>
</feature>
<name>A0AAV2FN50_9ROSI</name>
<proteinExistence type="predicted"/>
<protein>
    <submittedName>
        <fullName evidence="2">Uncharacterized protein</fullName>
    </submittedName>
</protein>
<reference evidence="2 3" key="1">
    <citation type="submission" date="2024-04" db="EMBL/GenBank/DDBJ databases">
        <authorList>
            <person name="Fracassetti M."/>
        </authorList>
    </citation>
    <scope>NUCLEOTIDE SEQUENCE [LARGE SCALE GENOMIC DNA]</scope>
</reference>
<evidence type="ECO:0000313" key="2">
    <source>
        <dbReference type="EMBL" id="CAL1399749.1"/>
    </source>
</evidence>
<accession>A0AAV2FN50</accession>
<dbReference type="Proteomes" id="UP001497516">
    <property type="component" value="Chromosome 7"/>
</dbReference>
<dbReference type="AlphaFoldDB" id="A0AAV2FN50"/>
<evidence type="ECO:0000256" key="1">
    <source>
        <dbReference type="SAM" id="MobiDB-lite"/>
    </source>
</evidence>
<feature type="region of interest" description="Disordered" evidence="1">
    <location>
        <begin position="1"/>
        <end position="64"/>
    </location>
</feature>
<evidence type="ECO:0000313" key="3">
    <source>
        <dbReference type="Proteomes" id="UP001497516"/>
    </source>
</evidence>
<gene>
    <name evidence="2" type="ORF">LTRI10_LOCUS39920</name>
</gene>
<keyword evidence="3" id="KW-1185">Reference proteome</keyword>
<organism evidence="2 3">
    <name type="scientific">Linum trigynum</name>
    <dbReference type="NCBI Taxonomy" id="586398"/>
    <lineage>
        <taxon>Eukaryota</taxon>
        <taxon>Viridiplantae</taxon>
        <taxon>Streptophyta</taxon>
        <taxon>Embryophyta</taxon>
        <taxon>Tracheophyta</taxon>
        <taxon>Spermatophyta</taxon>
        <taxon>Magnoliopsida</taxon>
        <taxon>eudicotyledons</taxon>
        <taxon>Gunneridae</taxon>
        <taxon>Pentapetalae</taxon>
        <taxon>rosids</taxon>
        <taxon>fabids</taxon>
        <taxon>Malpighiales</taxon>
        <taxon>Linaceae</taxon>
        <taxon>Linum</taxon>
    </lineage>
</organism>
<sequence>MQSSLANSAAPTAPESDQLIRSTKKYKRHFSGVPRIPDSGENASVSRSPSDVQQASAGGRNPSRLSFKEIVAAGKNLPPFYEGGDEDREADINWLRSFSETRLQNCVDFKSSQWLKMELSLDERI</sequence>